<dbReference type="NCBIfam" id="TIGR02453">
    <property type="entry name" value="TIGR02453 family protein"/>
    <property type="match status" value="1"/>
</dbReference>
<dbReference type="OrthoDB" id="9794241at2"/>
<dbReference type="KEGG" id="gai:IMCC3135_07125"/>
<sequence>MFDKHTISFLQELSTNNNRDWFHANKQRYEEQVRTPALEFIELMEPAIKRVSPYLDCTAKKVGGALMRVHRDTRFGNDKTPYKTNIGIHFRHVRGKDVHSPGYYLHIEPGEVYLGAGIWKPDSPHLKAIRLLIDEHPKEWRALKKKVLGNGAFSLSGDSLKTAPRGYSPEHPAIEDLRRRDFIALMQLPPEAIHDKNFHKLIGKQIKSTAPLMKFLCDANDLMF</sequence>
<reference evidence="1 2" key="1">
    <citation type="submission" date="2016-12" db="EMBL/GenBank/DDBJ databases">
        <authorList>
            <person name="Song W.-J."/>
            <person name="Kurnit D.M."/>
        </authorList>
    </citation>
    <scope>NUCLEOTIDE SEQUENCE [LARGE SCALE GENOMIC DNA]</scope>
    <source>
        <strain evidence="1 2">IMCC3135</strain>
    </source>
</reference>
<protein>
    <recommendedName>
        <fullName evidence="3">TIGR02453 family protein</fullName>
    </recommendedName>
</protein>
<dbReference type="PIRSF" id="PIRSF028451">
    <property type="entry name" value="UCP028451"/>
    <property type="match status" value="1"/>
</dbReference>
<dbReference type="InterPro" id="IPR015996">
    <property type="entry name" value="UCP028451"/>
</dbReference>
<dbReference type="Pfam" id="PF09365">
    <property type="entry name" value="DUF2461"/>
    <property type="match status" value="1"/>
</dbReference>
<evidence type="ECO:0000313" key="2">
    <source>
        <dbReference type="Proteomes" id="UP000250079"/>
    </source>
</evidence>
<keyword evidence="2" id="KW-1185">Reference proteome</keyword>
<dbReference type="InterPro" id="IPR012808">
    <property type="entry name" value="CHP02453"/>
</dbReference>
<dbReference type="Proteomes" id="UP000250079">
    <property type="component" value="Chromosome"/>
</dbReference>
<dbReference type="PANTHER" id="PTHR36452">
    <property type="entry name" value="CHROMOSOME 12, WHOLE GENOME SHOTGUN SEQUENCE"/>
    <property type="match status" value="1"/>
</dbReference>
<evidence type="ECO:0000313" key="1">
    <source>
        <dbReference type="EMBL" id="ASJ71531.1"/>
    </source>
</evidence>
<dbReference type="PANTHER" id="PTHR36452:SF1">
    <property type="entry name" value="DUF2461 DOMAIN-CONTAINING PROTEIN"/>
    <property type="match status" value="1"/>
</dbReference>
<accession>A0A2Z2NNM0</accession>
<evidence type="ECO:0008006" key="3">
    <source>
        <dbReference type="Google" id="ProtNLM"/>
    </source>
</evidence>
<organism evidence="1 2">
    <name type="scientific">Granulosicoccus antarcticus IMCC3135</name>
    <dbReference type="NCBI Taxonomy" id="1192854"/>
    <lineage>
        <taxon>Bacteria</taxon>
        <taxon>Pseudomonadati</taxon>
        <taxon>Pseudomonadota</taxon>
        <taxon>Gammaproteobacteria</taxon>
        <taxon>Chromatiales</taxon>
        <taxon>Granulosicoccaceae</taxon>
        <taxon>Granulosicoccus</taxon>
    </lineage>
</organism>
<name>A0A2Z2NNM0_9GAMM</name>
<proteinExistence type="predicted"/>
<dbReference type="RefSeq" id="WP_088916962.1">
    <property type="nucleotide sequence ID" value="NZ_CP018632.1"/>
</dbReference>
<dbReference type="AlphaFoldDB" id="A0A2Z2NNM0"/>
<dbReference type="EMBL" id="CP018632">
    <property type="protein sequence ID" value="ASJ71531.1"/>
    <property type="molecule type" value="Genomic_DNA"/>
</dbReference>
<gene>
    <name evidence="1" type="ORF">IMCC3135_07125</name>
</gene>